<sequence>MASKQLYRSLFENNPDAVYALDLEGNLLSGNSVCEKICGYTLQELRKRTVLRSLLTEEDVERTVSQFRKSAKGELLENWITIRHKSGYLLKLFNKTFPIVVDDQIVGVYGIARDVTPNYIKKERLRESEERYRLLAENSFDIISKVSLNGKISYVTPSCLLQTGYAPENLIDHFLYEFIHPEDLDVLFKLDPSRILRDEVFLLTYRFRIKDGTYKWFETSCKLVDNSAAESAQQFIMVSRDITERRNAEEKLRQNEERYRNLVENSPDPVIIFLRDRLVFSNQAGIKLLGAENLSELLGKSLCDFMDSSSHERIREMFKELQQGREMELIEQKLVSLDGRVIDVELKGISTFYYGEPAVHLLVRDISERKKTQELLQNSEKLTLVGQLAAGIAHEIRNPLTALKGFLQLMQKNEQHKQEYYSIMSSELTRIEMIVSELLVLAKPQTRYFQLRDVAPLIRQVVTLLDTEAIMKKVQIVTKFEQSLPMIRCDENQLKQAFINFLKNGIESMPNGGEMIIEVRKSADEVEICFIDQGCGIPAEMISRLGEPFFTTKESGTGLGMMVSNKIIQNHQGTIQFISKYGEGTTVIVALPACYQPEEPDQELRN</sequence>
<keyword evidence="15" id="KW-1185">Reference proteome</keyword>
<dbReference type="GO" id="GO:0000155">
    <property type="term" value="F:phosphorelay sensor kinase activity"/>
    <property type="evidence" value="ECO:0007669"/>
    <property type="project" value="InterPro"/>
</dbReference>
<dbReference type="Gene3D" id="3.30.565.10">
    <property type="entry name" value="Histidine kinase-like ATPase, C-terminal domain"/>
    <property type="match status" value="1"/>
</dbReference>
<evidence type="ECO:0000256" key="9">
    <source>
        <dbReference type="ARBA" id="ARBA00023012"/>
    </source>
</evidence>
<dbReference type="InterPro" id="IPR052162">
    <property type="entry name" value="Sensor_kinase/Photoreceptor"/>
</dbReference>
<dbReference type="CDD" id="cd00130">
    <property type="entry name" value="PAS"/>
    <property type="match status" value="3"/>
</dbReference>
<dbReference type="InterPro" id="IPR001610">
    <property type="entry name" value="PAC"/>
</dbReference>
<dbReference type="PROSITE" id="PS50112">
    <property type="entry name" value="PAS"/>
    <property type="match status" value="3"/>
</dbReference>
<dbReference type="PROSITE" id="PS50109">
    <property type="entry name" value="HIS_KIN"/>
    <property type="match status" value="1"/>
</dbReference>
<dbReference type="CDD" id="cd00082">
    <property type="entry name" value="HisKA"/>
    <property type="match status" value="1"/>
</dbReference>
<dbReference type="GO" id="GO:0005524">
    <property type="term" value="F:ATP binding"/>
    <property type="evidence" value="ECO:0007669"/>
    <property type="project" value="UniProtKB-KW"/>
</dbReference>
<dbReference type="Pfam" id="PF00989">
    <property type="entry name" value="PAS"/>
    <property type="match status" value="1"/>
</dbReference>
<dbReference type="SMART" id="SM00086">
    <property type="entry name" value="PAC"/>
    <property type="match status" value="3"/>
</dbReference>
<dbReference type="InterPro" id="IPR004358">
    <property type="entry name" value="Sig_transdc_His_kin-like_C"/>
</dbReference>
<proteinExistence type="predicted"/>
<feature type="coiled-coil region" evidence="10">
    <location>
        <begin position="238"/>
        <end position="265"/>
    </location>
</feature>
<dbReference type="Gene3D" id="1.10.287.130">
    <property type="match status" value="1"/>
</dbReference>
<evidence type="ECO:0000313" key="15">
    <source>
        <dbReference type="Proteomes" id="UP000717624"/>
    </source>
</evidence>
<evidence type="ECO:0000256" key="4">
    <source>
        <dbReference type="ARBA" id="ARBA00022679"/>
    </source>
</evidence>
<dbReference type="EMBL" id="JAFBEB010000010">
    <property type="protein sequence ID" value="MBM7591293.1"/>
    <property type="molecule type" value="Genomic_DNA"/>
</dbReference>
<dbReference type="Pfam" id="PF00512">
    <property type="entry name" value="HisKA"/>
    <property type="match status" value="1"/>
</dbReference>
<dbReference type="Pfam" id="PF08448">
    <property type="entry name" value="PAS_4"/>
    <property type="match status" value="1"/>
</dbReference>
<dbReference type="SMART" id="SM00388">
    <property type="entry name" value="HisKA"/>
    <property type="match status" value="1"/>
</dbReference>
<comment type="caution">
    <text evidence="14">The sequence shown here is derived from an EMBL/GenBank/DDBJ whole genome shotgun (WGS) entry which is preliminary data.</text>
</comment>
<dbReference type="Gene3D" id="3.30.450.20">
    <property type="entry name" value="PAS domain"/>
    <property type="match status" value="3"/>
</dbReference>
<keyword evidence="10" id="KW-0175">Coiled coil</keyword>
<dbReference type="InterPro" id="IPR003594">
    <property type="entry name" value="HATPase_dom"/>
</dbReference>
<dbReference type="SMART" id="SM00387">
    <property type="entry name" value="HATPase_c"/>
    <property type="match status" value="1"/>
</dbReference>
<dbReference type="Proteomes" id="UP000717624">
    <property type="component" value="Unassembled WGS sequence"/>
</dbReference>
<evidence type="ECO:0000256" key="8">
    <source>
        <dbReference type="ARBA" id="ARBA00022969"/>
    </source>
</evidence>
<dbReference type="GO" id="GO:0006355">
    <property type="term" value="P:regulation of DNA-templated transcription"/>
    <property type="evidence" value="ECO:0007669"/>
    <property type="project" value="InterPro"/>
</dbReference>
<dbReference type="InterPro" id="IPR013767">
    <property type="entry name" value="PAS_fold"/>
</dbReference>
<feature type="domain" description="PAS" evidence="12">
    <location>
        <begin position="128"/>
        <end position="199"/>
    </location>
</feature>
<dbReference type="FunFam" id="1.10.287.130:FF:000040">
    <property type="entry name" value="PAS domain-containing sensor histidine kinase"/>
    <property type="match status" value="1"/>
</dbReference>
<evidence type="ECO:0000256" key="3">
    <source>
        <dbReference type="ARBA" id="ARBA00022553"/>
    </source>
</evidence>
<evidence type="ECO:0000256" key="7">
    <source>
        <dbReference type="ARBA" id="ARBA00022840"/>
    </source>
</evidence>
<comment type="catalytic activity">
    <reaction evidence="1">
        <text>ATP + protein L-histidine = ADP + protein N-phospho-L-histidine.</text>
        <dbReference type="EC" id="2.7.13.3"/>
    </reaction>
</comment>
<dbReference type="InterPro" id="IPR000700">
    <property type="entry name" value="PAS-assoc_C"/>
</dbReference>
<accession>A0A938XVL6</accession>
<evidence type="ECO:0000256" key="5">
    <source>
        <dbReference type="ARBA" id="ARBA00022741"/>
    </source>
</evidence>
<evidence type="ECO:0000256" key="10">
    <source>
        <dbReference type="SAM" id="Coils"/>
    </source>
</evidence>
<dbReference type="RefSeq" id="WP_204519003.1">
    <property type="nucleotide sequence ID" value="NZ_BAABIN010000012.1"/>
</dbReference>
<evidence type="ECO:0000259" key="13">
    <source>
        <dbReference type="PROSITE" id="PS50113"/>
    </source>
</evidence>
<feature type="domain" description="PAC" evidence="13">
    <location>
        <begin position="201"/>
        <end position="254"/>
    </location>
</feature>
<dbReference type="InterPro" id="IPR003661">
    <property type="entry name" value="HisK_dim/P_dom"/>
</dbReference>
<feature type="domain" description="PAS" evidence="12">
    <location>
        <begin position="255"/>
        <end position="325"/>
    </location>
</feature>
<dbReference type="SUPFAM" id="SSF55785">
    <property type="entry name" value="PYP-like sensor domain (PAS domain)"/>
    <property type="match status" value="3"/>
</dbReference>
<dbReference type="Pfam" id="PF08447">
    <property type="entry name" value="PAS_3"/>
    <property type="match status" value="1"/>
</dbReference>
<name>A0A938XVL6_9BACL</name>
<dbReference type="SMART" id="SM00091">
    <property type="entry name" value="PAS"/>
    <property type="match status" value="3"/>
</dbReference>
<gene>
    <name evidence="14" type="ORF">JOD01_002920</name>
</gene>
<dbReference type="PANTHER" id="PTHR43304:SF1">
    <property type="entry name" value="PAC DOMAIN-CONTAINING PROTEIN"/>
    <property type="match status" value="1"/>
</dbReference>
<dbReference type="NCBIfam" id="TIGR00229">
    <property type="entry name" value="sensory_box"/>
    <property type="match status" value="3"/>
</dbReference>
<dbReference type="InterPro" id="IPR013656">
    <property type="entry name" value="PAS_4"/>
</dbReference>
<reference evidence="14" key="1">
    <citation type="submission" date="2021-01" db="EMBL/GenBank/DDBJ databases">
        <title>Genomic Encyclopedia of Type Strains, Phase IV (KMG-IV): sequencing the most valuable type-strain genomes for metagenomic binning, comparative biology and taxonomic classification.</title>
        <authorList>
            <person name="Goeker M."/>
        </authorList>
    </citation>
    <scope>NUCLEOTIDE SEQUENCE</scope>
    <source>
        <strain evidence="14">DSM 25523</strain>
    </source>
</reference>
<feature type="domain" description="Histidine kinase" evidence="11">
    <location>
        <begin position="391"/>
        <end position="595"/>
    </location>
</feature>
<protein>
    <recommendedName>
        <fullName evidence="2">histidine kinase</fullName>
        <ecNumber evidence="2">2.7.13.3</ecNumber>
    </recommendedName>
</protein>
<evidence type="ECO:0000313" key="14">
    <source>
        <dbReference type="EMBL" id="MBM7591293.1"/>
    </source>
</evidence>
<keyword evidence="6 14" id="KW-0418">Kinase</keyword>
<dbReference type="PANTHER" id="PTHR43304">
    <property type="entry name" value="PHYTOCHROME-LIKE PROTEIN CPH1"/>
    <property type="match status" value="1"/>
</dbReference>
<evidence type="ECO:0000256" key="6">
    <source>
        <dbReference type="ARBA" id="ARBA00022777"/>
    </source>
</evidence>
<dbReference type="InterPro" id="IPR035965">
    <property type="entry name" value="PAS-like_dom_sf"/>
</dbReference>
<dbReference type="PRINTS" id="PR00344">
    <property type="entry name" value="BCTRLSENSOR"/>
</dbReference>
<dbReference type="InterPro" id="IPR036097">
    <property type="entry name" value="HisK_dim/P_sf"/>
</dbReference>
<dbReference type="SUPFAM" id="SSF47384">
    <property type="entry name" value="Homodimeric domain of signal transducing histidine kinase"/>
    <property type="match status" value="1"/>
</dbReference>
<dbReference type="GO" id="GO:0030435">
    <property type="term" value="P:sporulation resulting in formation of a cellular spore"/>
    <property type="evidence" value="ECO:0007669"/>
    <property type="project" value="UniProtKB-KW"/>
</dbReference>
<evidence type="ECO:0000256" key="1">
    <source>
        <dbReference type="ARBA" id="ARBA00000085"/>
    </source>
</evidence>
<evidence type="ECO:0000259" key="11">
    <source>
        <dbReference type="PROSITE" id="PS50109"/>
    </source>
</evidence>
<dbReference type="EC" id="2.7.13.3" evidence="2"/>
<dbReference type="PROSITE" id="PS50113">
    <property type="entry name" value="PAC"/>
    <property type="match status" value="1"/>
</dbReference>
<keyword evidence="7" id="KW-0067">ATP-binding</keyword>
<organism evidence="14 15">
    <name type="scientific">Brevibacillus fulvus</name>
    <dbReference type="NCBI Taxonomy" id="1125967"/>
    <lineage>
        <taxon>Bacteria</taxon>
        <taxon>Bacillati</taxon>
        <taxon>Bacillota</taxon>
        <taxon>Bacilli</taxon>
        <taxon>Bacillales</taxon>
        <taxon>Paenibacillaceae</taxon>
        <taxon>Brevibacillus</taxon>
    </lineage>
</organism>
<keyword evidence="9" id="KW-0902">Two-component regulatory system</keyword>
<keyword evidence="5" id="KW-0547">Nucleotide-binding</keyword>
<dbReference type="InterPro" id="IPR000014">
    <property type="entry name" value="PAS"/>
</dbReference>
<dbReference type="SUPFAM" id="SSF55874">
    <property type="entry name" value="ATPase domain of HSP90 chaperone/DNA topoisomerase II/histidine kinase"/>
    <property type="match status" value="1"/>
</dbReference>
<dbReference type="InterPro" id="IPR013655">
    <property type="entry name" value="PAS_fold_3"/>
</dbReference>
<evidence type="ECO:0000259" key="12">
    <source>
        <dbReference type="PROSITE" id="PS50112"/>
    </source>
</evidence>
<keyword evidence="3" id="KW-0597">Phosphoprotein</keyword>
<keyword evidence="8" id="KW-0749">Sporulation</keyword>
<dbReference type="AlphaFoldDB" id="A0A938XVL6"/>
<dbReference type="Pfam" id="PF02518">
    <property type="entry name" value="HATPase_c"/>
    <property type="match status" value="1"/>
</dbReference>
<dbReference type="InterPro" id="IPR036890">
    <property type="entry name" value="HATPase_C_sf"/>
</dbReference>
<evidence type="ECO:0000256" key="2">
    <source>
        <dbReference type="ARBA" id="ARBA00012438"/>
    </source>
</evidence>
<keyword evidence="4 14" id="KW-0808">Transferase</keyword>
<dbReference type="InterPro" id="IPR005467">
    <property type="entry name" value="His_kinase_dom"/>
</dbReference>
<feature type="domain" description="PAS" evidence="12">
    <location>
        <begin position="3"/>
        <end position="74"/>
    </location>
</feature>